<keyword evidence="2" id="KW-1185">Reference proteome</keyword>
<reference evidence="2" key="1">
    <citation type="journal article" date="2021" name="Science">
        <title>Hunting the eagle killer: A cyanobacterial neurotoxin causes vacuolar myelinopathy.</title>
        <authorList>
            <person name="Breinlinger S."/>
            <person name="Phillips T.J."/>
            <person name="Haram B.N."/>
            <person name="Mares J."/>
            <person name="Martinez Yerena J.A."/>
            <person name="Hrouzek P."/>
            <person name="Sobotka R."/>
            <person name="Henderson W.M."/>
            <person name="Schmieder P."/>
            <person name="Williams S.M."/>
            <person name="Lauderdale J.D."/>
            <person name="Wilde H.D."/>
            <person name="Gerrin W."/>
            <person name="Kust A."/>
            <person name="Washington J.W."/>
            <person name="Wagner C."/>
            <person name="Geier B."/>
            <person name="Liebeke M."/>
            <person name="Enke H."/>
            <person name="Niedermeyer T.H.J."/>
            <person name="Wilde S.B."/>
        </authorList>
    </citation>
    <scope>NUCLEOTIDE SEQUENCE [LARGE SCALE GENOMIC DNA]</scope>
    <source>
        <strain evidence="2">Thurmond2011</strain>
    </source>
</reference>
<accession>A0AAP5I4Z8</accession>
<sequence length="61" mass="7305">MKRMKNIPVFYNELKKNHNIVLTDTTWNALRESAKQLRISPSELIERLVREYCNIKNDKIS</sequence>
<dbReference type="Proteomes" id="UP000667802">
    <property type="component" value="Unassembled WGS sequence"/>
</dbReference>
<name>A0AAP5I4Z8_9CYAN</name>
<dbReference type="EMBL" id="JAALHA020000003">
    <property type="protein sequence ID" value="MDR9894775.1"/>
    <property type="molecule type" value="Genomic_DNA"/>
</dbReference>
<evidence type="ECO:0000313" key="1">
    <source>
        <dbReference type="EMBL" id="MDR9894775.1"/>
    </source>
</evidence>
<dbReference type="AlphaFoldDB" id="A0AAP5I4Z8"/>
<proteinExistence type="predicted"/>
<evidence type="ECO:0008006" key="3">
    <source>
        <dbReference type="Google" id="ProtNLM"/>
    </source>
</evidence>
<protein>
    <recommendedName>
        <fullName evidence="3">Ribbon-helix-helix domain-containing protein</fullName>
    </recommendedName>
</protein>
<comment type="caution">
    <text evidence="1">The sequence shown here is derived from an EMBL/GenBank/DDBJ whole genome shotgun (WGS) entry which is preliminary data.</text>
</comment>
<organism evidence="1 2">
    <name type="scientific">Aetokthonos hydrillicola Thurmond2011</name>
    <dbReference type="NCBI Taxonomy" id="2712845"/>
    <lineage>
        <taxon>Bacteria</taxon>
        <taxon>Bacillati</taxon>
        <taxon>Cyanobacteriota</taxon>
        <taxon>Cyanophyceae</taxon>
        <taxon>Nostocales</taxon>
        <taxon>Hapalosiphonaceae</taxon>
        <taxon>Aetokthonos</taxon>
    </lineage>
</organism>
<evidence type="ECO:0000313" key="2">
    <source>
        <dbReference type="Proteomes" id="UP000667802"/>
    </source>
</evidence>
<gene>
    <name evidence="1" type="ORF">G7B40_009360</name>
</gene>